<dbReference type="eggNOG" id="KOG0583">
    <property type="taxonomic scope" value="Eukaryota"/>
</dbReference>
<evidence type="ECO:0000256" key="5">
    <source>
        <dbReference type="SAM" id="MobiDB-lite"/>
    </source>
</evidence>
<keyword evidence="1" id="KW-0808">Transferase</keyword>
<organism evidence="7 8">
    <name type="scientific">Tetrahymena thermophila (strain SB210)</name>
    <dbReference type="NCBI Taxonomy" id="312017"/>
    <lineage>
        <taxon>Eukaryota</taxon>
        <taxon>Sar</taxon>
        <taxon>Alveolata</taxon>
        <taxon>Ciliophora</taxon>
        <taxon>Intramacronucleata</taxon>
        <taxon>Oligohymenophorea</taxon>
        <taxon>Hymenostomatida</taxon>
        <taxon>Tetrahymenina</taxon>
        <taxon>Tetrahymenidae</taxon>
        <taxon>Tetrahymena</taxon>
    </lineage>
</organism>
<dbReference type="Proteomes" id="UP000009168">
    <property type="component" value="Unassembled WGS sequence"/>
</dbReference>
<protein>
    <submittedName>
        <fullName evidence="7">Serine/Threonine kinase domain protein</fullName>
    </submittedName>
</protein>
<sequence>MEQSFGKYKVKQTLNSGSFGTVFLAEDENGKLFAIKRLQDDNKQLLETELTALKSIKGENIVEMVEFFYDQHTQLPLIVMEYCDQGDLRDYQCTKMHCIFNEDEALSIFAQILQGFKSIHEKGFIHRDLKERNILMKNNVAKISDFGLAKQLSFNQLTKSRCWTLPYAAPEILQGLSYNYKVDIWSLGVILFRMLFNSFPFGCYSSDVVQLQAINQCFVSDVFTISKTKRKFTQDISVECVGIFRKIFVTDCDKRIGFKELYDEPILQKYLKNEKDHKSFYKNDFDKIMVLQSRYTSSNHIGDQGNDEEVRQNMMMSVNKLQQFASKLAQNKQQQVDKKEEQFKIYLECLNQYFFLIESLNYFAEDIVFQHSICDELNVGLQFFITKNILYYIRGLRDILQSKDNIFQIKNVDWPQYVSSKTYNNLINNVKNDEKKWFALFKDQYEKITNLPNQKFFQNIAAYITEEVDKYENLETYHNKLPDSIKLPLRAVVMTCYKNIRTIIDDKIAKKQKFVKFEKDIYGRTLGRLIFIAAWNRIYNISHSQQGAPLLPKISIFKGQQSNSPKDKSAPSTPAFKDTNKNKNVPQQFEYLYIWLSEVQFEEIEPEINGIVNKYFPFVLENDFNFL</sequence>
<evidence type="ECO:0000313" key="8">
    <source>
        <dbReference type="Proteomes" id="UP000009168"/>
    </source>
</evidence>
<evidence type="ECO:0000256" key="1">
    <source>
        <dbReference type="ARBA" id="ARBA00022679"/>
    </source>
</evidence>
<evidence type="ECO:0000256" key="2">
    <source>
        <dbReference type="ARBA" id="ARBA00022741"/>
    </source>
</evidence>
<dbReference type="PANTHER" id="PTHR24348:SF22">
    <property type="entry name" value="NON-SPECIFIC SERINE_THREONINE PROTEIN KINASE"/>
    <property type="match status" value="1"/>
</dbReference>
<reference evidence="8" key="1">
    <citation type="journal article" date="2006" name="PLoS Biol.">
        <title>Macronuclear genome sequence of the ciliate Tetrahymena thermophila, a model eukaryote.</title>
        <authorList>
            <person name="Eisen J.A."/>
            <person name="Coyne R.S."/>
            <person name="Wu M."/>
            <person name="Wu D."/>
            <person name="Thiagarajan M."/>
            <person name="Wortman J.R."/>
            <person name="Badger J.H."/>
            <person name="Ren Q."/>
            <person name="Amedeo P."/>
            <person name="Jones K.M."/>
            <person name="Tallon L.J."/>
            <person name="Delcher A.L."/>
            <person name="Salzberg S.L."/>
            <person name="Silva J.C."/>
            <person name="Haas B.J."/>
            <person name="Majoros W.H."/>
            <person name="Farzad M."/>
            <person name="Carlton J.M."/>
            <person name="Smith R.K. Jr."/>
            <person name="Garg J."/>
            <person name="Pearlman R.E."/>
            <person name="Karrer K.M."/>
            <person name="Sun L."/>
            <person name="Manning G."/>
            <person name="Elde N.C."/>
            <person name="Turkewitz A.P."/>
            <person name="Asai D.J."/>
            <person name="Wilkes D.E."/>
            <person name="Wang Y."/>
            <person name="Cai H."/>
            <person name="Collins K."/>
            <person name="Stewart B.A."/>
            <person name="Lee S.R."/>
            <person name="Wilamowska K."/>
            <person name="Weinberg Z."/>
            <person name="Ruzzo W.L."/>
            <person name="Wloga D."/>
            <person name="Gaertig J."/>
            <person name="Frankel J."/>
            <person name="Tsao C.-C."/>
            <person name="Gorovsky M.A."/>
            <person name="Keeling P.J."/>
            <person name="Waller R.F."/>
            <person name="Patron N.J."/>
            <person name="Cherry J.M."/>
            <person name="Stover N.A."/>
            <person name="Krieger C.J."/>
            <person name="del Toro C."/>
            <person name="Ryder H.F."/>
            <person name="Williamson S.C."/>
            <person name="Barbeau R.A."/>
            <person name="Hamilton E.P."/>
            <person name="Orias E."/>
        </authorList>
    </citation>
    <scope>NUCLEOTIDE SEQUENCE [LARGE SCALE GENOMIC DNA]</scope>
    <source>
        <strain evidence="8">SB210</strain>
    </source>
</reference>
<gene>
    <name evidence="7" type="ORF">TTHERM_01251240</name>
</gene>
<feature type="domain" description="Protein kinase" evidence="6">
    <location>
        <begin position="8"/>
        <end position="267"/>
    </location>
</feature>
<dbReference type="InterPro" id="IPR045269">
    <property type="entry name" value="Atg1-like"/>
</dbReference>
<dbReference type="AlphaFoldDB" id="Q23I97"/>
<evidence type="ECO:0000259" key="6">
    <source>
        <dbReference type="PROSITE" id="PS50011"/>
    </source>
</evidence>
<evidence type="ECO:0000256" key="4">
    <source>
        <dbReference type="ARBA" id="ARBA00022840"/>
    </source>
</evidence>
<evidence type="ECO:0000256" key="3">
    <source>
        <dbReference type="ARBA" id="ARBA00022777"/>
    </source>
</evidence>
<dbReference type="InterPro" id="IPR008271">
    <property type="entry name" value="Ser/Thr_kinase_AS"/>
</dbReference>
<dbReference type="STRING" id="312017.Q23I97"/>
<dbReference type="GO" id="GO:0004674">
    <property type="term" value="F:protein serine/threonine kinase activity"/>
    <property type="evidence" value="ECO:0007669"/>
    <property type="project" value="InterPro"/>
</dbReference>
<keyword evidence="4" id="KW-0067">ATP-binding</keyword>
<feature type="region of interest" description="Disordered" evidence="5">
    <location>
        <begin position="559"/>
        <end position="581"/>
    </location>
</feature>
<dbReference type="Gene3D" id="1.10.510.10">
    <property type="entry name" value="Transferase(Phosphotransferase) domain 1"/>
    <property type="match status" value="1"/>
</dbReference>
<dbReference type="InterPro" id="IPR000719">
    <property type="entry name" value="Prot_kinase_dom"/>
</dbReference>
<dbReference type="KEGG" id="tet:TTHERM_01251240"/>
<dbReference type="GO" id="GO:0005524">
    <property type="term" value="F:ATP binding"/>
    <property type="evidence" value="ECO:0007669"/>
    <property type="project" value="UniProtKB-KW"/>
</dbReference>
<dbReference type="OrthoDB" id="248923at2759"/>
<dbReference type="PANTHER" id="PTHR24348">
    <property type="entry name" value="SERINE/THREONINE-PROTEIN KINASE UNC-51-RELATED"/>
    <property type="match status" value="1"/>
</dbReference>
<accession>Q23I97</accession>
<dbReference type="Pfam" id="PF00069">
    <property type="entry name" value="Pkinase"/>
    <property type="match status" value="1"/>
</dbReference>
<dbReference type="GO" id="GO:0005776">
    <property type="term" value="C:autophagosome"/>
    <property type="evidence" value="ECO:0007669"/>
    <property type="project" value="TreeGrafter"/>
</dbReference>
<dbReference type="SMART" id="SM00220">
    <property type="entry name" value="S_TKc"/>
    <property type="match status" value="1"/>
</dbReference>
<name>Q23I97_TETTS</name>
<dbReference type="RefSeq" id="XP_001016494.2">
    <property type="nucleotide sequence ID" value="XM_001016494.2"/>
</dbReference>
<dbReference type="HOGENOM" id="CLU_404150_0_0_1"/>
<dbReference type="PROSITE" id="PS00108">
    <property type="entry name" value="PROTEIN_KINASE_ST"/>
    <property type="match status" value="1"/>
</dbReference>
<dbReference type="GO" id="GO:0000045">
    <property type="term" value="P:autophagosome assembly"/>
    <property type="evidence" value="ECO:0007669"/>
    <property type="project" value="TreeGrafter"/>
</dbReference>
<proteinExistence type="predicted"/>
<dbReference type="InterPro" id="IPR011009">
    <property type="entry name" value="Kinase-like_dom_sf"/>
</dbReference>
<dbReference type="GO" id="GO:0016020">
    <property type="term" value="C:membrane"/>
    <property type="evidence" value="ECO:0007669"/>
    <property type="project" value="TreeGrafter"/>
</dbReference>
<dbReference type="GO" id="GO:0010506">
    <property type="term" value="P:regulation of autophagy"/>
    <property type="evidence" value="ECO:0007669"/>
    <property type="project" value="InterPro"/>
</dbReference>
<dbReference type="EMBL" id="GG662694">
    <property type="protein sequence ID" value="EAR96249.2"/>
    <property type="molecule type" value="Genomic_DNA"/>
</dbReference>
<dbReference type="GeneID" id="7830387"/>
<dbReference type="SUPFAM" id="SSF56112">
    <property type="entry name" value="Protein kinase-like (PK-like)"/>
    <property type="match status" value="1"/>
</dbReference>
<keyword evidence="2" id="KW-0547">Nucleotide-binding</keyword>
<dbReference type="InParanoid" id="Q23I97"/>
<dbReference type="GO" id="GO:0000407">
    <property type="term" value="C:phagophore assembly site"/>
    <property type="evidence" value="ECO:0007669"/>
    <property type="project" value="TreeGrafter"/>
</dbReference>
<evidence type="ECO:0000313" key="7">
    <source>
        <dbReference type="EMBL" id="EAR96249.2"/>
    </source>
</evidence>
<dbReference type="GO" id="GO:0005829">
    <property type="term" value="C:cytosol"/>
    <property type="evidence" value="ECO:0007669"/>
    <property type="project" value="TreeGrafter"/>
</dbReference>
<dbReference type="PROSITE" id="PS50011">
    <property type="entry name" value="PROTEIN_KINASE_DOM"/>
    <property type="match status" value="1"/>
</dbReference>
<keyword evidence="3 7" id="KW-0418">Kinase</keyword>
<keyword evidence="8" id="KW-1185">Reference proteome</keyword>